<evidence type="ECO:0000313" key="8">
    <source>
        <dbReference type="Proteomes" id="UP000799779"/>
    </source>
</evidence>
<accession>A0A6A5X4M6</accession>
<dbReference type="SUPFAM" id="SSF47203">
    <property type="entry name" value="Acyl-CoA dehydrogenase C-terminal domain-like"/>
    <property type="match status" value="1"/>
</dbReference>
<dbReference type="OrthoDB" id="10016597at2759"/>
<dbReference type="InterPro" id="IPR046373">
    <property type="entry name" value="Acyl-CoA_Oxase/DH_mid-dom_sf"/>
</dbReference>
<gene>
    <name evidence="7" type="ORF">P154DRAFT_479027</name>
</gene>
<dbReference type="PANTHER" id="PTHR43884">
    <property type="entry name" value="ACYL-COA DEHYDROGENASE"/>
    <property type="match status" value="1"/>
</dbReference>
<evidence type="ECO:0000256" key="3">
    <source>
        <dbReference type="ARBA" id="ARBA00022630"/>
    </source>
</evidence>
<dbReference type="PANTHER" id="PTHR43884:SF12">
    <property type="entry name" value="ISOVALERYL-COA DEHYDROGENASE, MITOCHONDRIAL-RELATED"/>
    <property type="match status" value="1"/>
</dbReference>
<dbReference type="EMBL" id="ML977556">
    <property type="protein sequence ID" value="KAF2007791.1"/>
    <property type="molecule type" value="Genomic_DNA"/>
</dbReference>
<feature type="domain" description="Acyl-CoA dehydrogenase/oxidase N-terminal" evidence="6">
    <location>
        <begin position="8"/>
        <end position="121"/>
    </location>
</feature>
<sequence length="452" mass="48035">MLDFTLSPAQQTLRTNACSFAQNVLSTAPSLYSHLTDQNARFLATKPIYKAAVRAGLIKAQVPIPLGGTAASLLDEGIVVEEFYAVEPSAAITVLGTGLGLAPLLLAGNAELWERFLPEFLKTGGDEDGDGEGEENGGELPIAAFVHSEPGGTANWLERGAPGLVTTAYRDGEEWVVNGEKLWTTNSSGWDARGATLQCVVCRETTSTHPNRANPTLSEDPSFDPSSNIMILIITREDIAANPPSAYTIPSHPSLTGHISANGPLTKFTNLRVPARNILCEVGKGAQIVEQTFGSSAALVGAMSVGIMRSAFDAALHFCKTDTRGGTSPILSHQAVSDRLITAKSLIEASRLLTYKALHGLENGPGGWETRLEAALHAKIFASDAAPRVVLECMAVVGMKSYAADMPFGRMLEDASCLPLFDGGNVGVRRRQVERILRGEGYQAWAGTFGEV</sequence>
<reference evidence="7" key="1">
    <citation type="journal article" date="2020" name="Stud. Mycol.">
        <title>101 Dothideomycetes genomes: a test case for predicting lifestyles and emergence of pathogens.</title>
        <authorList>
            <person name="Haridas S."/>
            <person name="Albert R."/>
            <person name="Binder M."/>
            <person name="Bloem J."/>
            <person name="Labutti K."/>
            <person name="Salamov A."/>
            <person name="Andreopoulos B."/>
            <person name="Baker S."/>
            <person name="Barry K."/>
            <person name="Bills G."/>
            <person name="Bluhm B."/>
            <person name="Cannon C."/>
            <person name="Castanera R."/>
            <person name="Culley D."/>
            <person name="Daum C."/>
            <person name="Ezra D."/>
            <person name="Gonzalez J."/>
            <person name="Henrissat B."/>
            <person name="Kuo A."/>
            <person name="Liang C."/>
            <person name="Lipzen A."/>
            <person name="Lutzoni F."/>
            <person name="Magnuson J."/>
            <person name="Mondo S."/>
            <person name="Nolan M."/>
            <person name="Ohm R."/>
            <person name="Pangilinan J."/>
            <person name="Park H.-J."/>
            <person name="Ramirez L."/>
            <person name="Alfaro M."/>
            <person name="Sun H."/>
            <person name="Tritt A."/>
            <person name="Yoshinaga Y."/>
            <person name="Zwiers L.-H."/>
            <person name="Turgeon B."/>
            <person name="Goodwin S."/>
            <person name="Spatafora J."/>
            <person name="Crous P."/>
            <person name="Grigoriev I."/>
        </authorList>
    </citation>
    <scope>NUCLEOTIDE SEQUENCE</scope>
    <source>
        <strain evidence="7">CBS 123094</strain>
    </source>
</reference>
<protein>
    <submittedName>
        <fullName evidence="7">Acyl-CoA dehydrogenase NM domain-like protein</fullName>
    </submittedName>
</protein>
<dbReference type="GO" id="GO:0033539">
    <property type="term" value="P:fatty acid beta-oxidation using acyl-CoA dehydrogenase"/>
    <property type="evidence" value="ECO:0007669"/>
    <property type="project" value="TreeGrafter"/>
</dbReference>
<evidence type="ECO:0000256" key="1">
    <source>
        <dbReference type="ARBA" id="ARBA00001974"/>
    </source>
</evidence>
<dbReference type="CDD" id="cd00567">
    <property type="entry name" value="ACAD"/>
    <property type="match status" value="1"/>
</dbReference>
<feature type="domain" description="Acyl-CoA dehydrogenase/oxidase C-terminal" evidence="5">
    <location>
        <begin position="283"/>
        <end position="435"/>
    </location>
</feature>
<dbReference type="InterPro" id="IPR009075">
    <property type="entry name" value="AcylCo_DH/oxidase_C"/>
</dbReference>
<dbReference type="Proteomes" id="UP000799779">
    <property type="component" value="Unassembled WGS sequence"/>
</dbReference>
<dbReference type="Gene3D" id="1.20.140.10">
    <property type="entry name" value="Butyryl-CoA Dehydrogenase, subunit A, domain 3"/>
    <property type="match status" value="1"/>
</dbReference>
<evidence type="ECO:0000313" key="7">
    <source>
        <dbReference type="EMBL" id="KAF2007791.1"/>
    </source>
</evidence>
<dbReference type="Pfam" id="PF00441">
    <property type="entry name" value="Acyl-CoA_dh_1"/>
    <property type="match status" value="1"/>
</dbReference>
<dbReference type="AlphaFoldDB" id="A0A6A5X4M6"/>
<evidence type="ECO:0000256" key="2">
    <source>
        <dbReference type="ARBA" id="ARBA00009347"/>
    </source>
</evidence>
<dbReference type="GO" id="GO:0050660">
    <property type="term" value="F:flavin adenine dinucleotide binding"/>
    <property type="evidence" value="ECO:0007669"/>
    <property type="project" value="InterPro"/>
</dbReference>
<keyword evidence="8" id="KW-1185">Reference proteome</keyword>
<evidence type="ECO:0000259" key="5">
    <source>
        <dbReference type="Pfam" id="PF00441"/>
    </source>
</evidence>
<comment type="similarity">
    <text evidence="2">Belongs to the acyl-CoA dehydrogenase family.</text>
</comment>
<dbReference type="Gene3D" id="2.40.110.10">
    <property type="entry name" value="Butyryl-CoA Dehydrogenase, subunit A, domain 2"/>
    <property type="match status" value="1"/>
</dbReference>
<dbReference type="InterPro" id="IPR013786">
    <property type="entry name" value="AcylCoA_DH/ox_N"/>
</dbReference>
<keyword evidence="3" id="KW-0285">Flavoprotein</keyword>
<proteinExistence type="inferred from homology"/>
<dbReference type="GO" id="GO:0003995">
    <property type="term" value="F:acyl-CoA dehydrogenase activity"/>
    <property type="evidence" value="ECO:0007669"/>
    <property type="project" value="TreeGrafter"/>
</dbReference>
<dbReference type="GO" id="GO:0046359">
    <property type="term" value="P:butyrate catabolic process"/>
    <property type="evidence" value="ECO:0007669"/>
    <property type="project" value="TreeGrafter"/>
</dbReference>
<dbReference type="InterPro" id="IPR009100">
    <property type="entry name" value="AcylCoA_DH/oxidase_NM_dom_sf"/>
</dbReference>
<dbReference type="InterPro" id="IPR036250">
    <property type="entry name" value="AcylCo_DH-like_C"/>
</dbReference>
<dbReference type="SUPFAM" id="SSF56645">
    <property type="entry name" value="Acyl-CoA dehydrogenase NM domain-like"/>
    <property type="match status" value="1"/>
</dbReference>
<name>A0A6A5X4M6_9PLEO</name>
<organism evidence="7 8">
    <name type="scientific">Amniculicola lignicola CBS 123094</name>
    <dbReference type="NCBI Taxonomy" id="1392246"/>
    <lineage>
        <taxon>Eukaryota</taxon>
        <taxon>Fungi</taxon>
        <taxon>Dikarya</taxon>
        <taxon>Ascomycota</taxon>
        <taxon>Pezizomycotina</taxon>
        <taxon>Dothideomycetes</taxon>
        <taxon>Pleosporomycetidae</taxon>
        <taxon>Pleosporales</taxon>
        <taxon>Amniculicolaceae</taxon>
        <taxon>Amniculicola</taxon>
    </lineage>
</organism>
<comment type="cofactor">
    <cofactor evidence="1">
        <name>FAD</name>
        <dbReference type="ChEBI" id="CHEBI:57692"/>
    </cofactor>
</comment>
<dbReference type="InterPro" id="IPR037069">
    <property type="entry name" value="AcylCoA_DH/ox_N_sf"/>
</dbReference>
<keyword evidence="4" id="KW-0274">FAD</keyword>
<dbReference type="Gene3D" id="1.10.540.10">
    <property type="entry name" value="Acyl-CoA dehydrogenase/oxidase, N-terminal domain"/>
    <property type="match status" value="1"/>
</dbReference>
<evidence type="ECO:0000259" key="6">
    <source>
        <dbReference type="Pfam" id="PF02771"/>
    </source>
</evidence>
<evidence type="ECO:0000256" key="4">
    <source>
        <dbReference type="ARBA" id="ARBA00022827"/>
    </source>
</evidence>
<dbReference type="Pfam" id="PF02771">
    <property type="entry name" value="Acyl-CoA_dh_N"/>
    <property type="match status" value="1"/>
</dbReference>